<dbReference type="STRING" id="84521.SAMN04487994_105510"/>
<proteinExistence type="inferred from homology"/>
<feature type="domain" description="Dehydrogenase E1 component" evidence="5">
    <location>
        <begin position="54"/>
        <end position="338"/>
    </location>
</feature>
<dbReference type="Gene3D" id="3.40.50.970">
    <property type="match status" value="1"/>
</dbReference>
<comment type="catalytic activity">
    <reaction evidence="4">
        <text>N(6)-[(R)-lipoyl]-L-lysyl-[protein] + 3-methyl-2-oxobutanoate + H(+) = N(6)-[(R)-S(8)-2-methylpropanoyldihydrolipoyl]-L-lysyl-[protein] + CO2</text>
        <dbReference type="Rhea" id="RHEA:13457"/>
        <dbReference type="Rhea" id="RHEA-COMP:10474"/>
        <dbReference type="Rhea" id="RHEA-COMP:10497"/>
        <dbReference type="ChEBI" id="CHEBI:11851"/>
        <dbReference type="ChEBI" id="CHEBI:15378"/>
        <dbReference type="ChEBI" id="CHEBI:16526"/>
        <dbReference type="ChEBI" id="CHEBI:83099"/>
        <dbReference type="ChEBI" id="CHEBI:83142"/>
        <dbReference type="EC" id="1.2.4.4"/>
    </reaction>
</comment>
<name>A0A1G8NTE8_9LACT</name>
<dbReference type="PANTHER" id="PTHR43380">
    <property type="entry name" value="2-OXOISOVALERATE DEHYDROGENASE SUBUNIT ALPHA, MITOCHONDRIAL"/>
    <property type="match status" value="1"/>
</dbReference>
<dbReference type="OrthoDB" id="9766715at2"/>
<accession>A0A1G8NTE8</accession>
<dbReference type="InterPro" id="IPR001017">
    <property type="entry name" value="DH_E1"/>
</dbReference>
<dbReference type="Pfam" id="PF00676">
    <property type="entry name" value="E1_dh"/>
    <property type="match status" value="1"/>
</dbReference>
<sequence>MTKTAKLSSIDLQKIVDSYEEDFPVIQVLDPEGKVVDKKAMETISDEELVKLMEAMYWARTMDERTIILNRQGSLVNYATAGGQEASQYGPLLALKEEDFFTPTYRDINPSIFFGWPMEQAFMWYLGHVDANKIDKDLHMYAPNVIVGGTPIQGAGNAIGMRLKEEDRIVLSYTGDSATSQGDFYEGLNFAGVYKGNMVVVIQNNGYGISVPVSQQTAAKALAQKGSGVGVPAIRVDGMDPVAMYLATKQAREYAVENGPVLIEALTYRFGPHTMSDDPKRYREDSEVEEWKKKDPLIRLGNYLREKDLWSDEQEQEIYDKVQEDVKQALAKVANIEDQKVSEFLNNMFDTDHQPQNIKEQLAIWEEKERK</sequence>
<keyword evidence="7" id="KW-1185">Reference proteome</keyword>
<dbReference type="GO" id="GO:0009083">
    <property type="term" value="P:branched-chain amino acid catabolic process"/>
    <property type="evidence" value="ECO:0007669"/>
    <property type="project" value="TreeGrafter"/>
</dbReference>
<evidence type="ECO:0000256" key="4">
    <source>
        <dbReference type="RuleBase" id="RU365014"/>
    </source>
</evidence>
<evidence type="ECO:0000313" key="6">
    <source>
        <dbReference type="EMBL" id="PMC57938.1"/>
    </source>
</evidence>
<keyword evidence="3 4" id="KW-0786">Thiamine pyrophosphate</keyword>
<evidence type="ECO:0000256" key="1">
    <source>
        <dbReference type="ARBA" id="ARBA00001964"/>
    </source>
</evidence>
<dbReference type="InterPro" id="IPR050771">
    <property type="entry name" value="Alpha-ketoacid_DH_E1_comp"/>
</dbReference>
<organism evidence="6 7">
    <name type="scientific">Dolosicoccus paucivorans</name>
    <dbReference type="NCBI Taxonomy" id="84521"/>
    <lineage>
        <taxon>Bacteria</taxon>
        <taxon>Bacillati</taxon>
        <taxon>Bacillota</taxon>
        <taxon>Bacilli</taxon>
        <taxon>Lactobacillales</taxon>
        <taxon>Aerococcaceae</taxon>
        <taxon>Dolosicoccus</taxon>
    </lineage>
</organism>
<dbReference type="Proteomes" id="UP000235682">
    <property type="component" value="Unassembled WGS sequence"/>
</dbReference>
<dbReference type="SUPFAM" id="SSF52518">
    <property type="entry name" value="Thiamin diphosphate-binding fold (THDP-binding)"/>
    <property type="match status" value="1"/>
</dbReference>
<evidence type="ECO:0000256" key="3">
    <source>
        <dbReference type="ARBA" id="ARBA00023052"/>
    </source>
</evidence>
<evidence type="ECO:0000313" key="7">
    <source>
        <dbReference type="Proteomes" id="UP000235682"/>
    </source>
</evidence>
<dbReference type="EC" id="1.2.4.4" evidence="4"/>
<reference evidence="6 7" key="1">
    <citation type="submission" date="2017-09" db="EMBL/GenBank/DDBJ databases">
        <title>Bacterial strain isolated from the female urinary microbiota.</title>
        <authorList>
            <person name="Thomas-White K."/>
            <person name="Kumar N."/>
            <person name="Forster S."/>
            <person name="Putonti C."/>
            <person name="Lawley T."/>
            <person name="Wolfe A.J."/>
        </authorList>
    </citation>
    <scope>NUCLEOTIDE SEQUENCE [LARGE SCALE GENOMIC DNA]</scope>
    <source>
        <strain evidence="6 7">UMB0852</strain>
    </source>
</reference>
<comment type="cofactor">
    <cofactor evidence="1 4">
        <name>thiamine diphosphate</name>
        <dbReference type="ChEBI" id="CHEBI:58937"/>
    </cofactor>
</comment>
<dbReference type="AlphaFoldDB" id="A0A1G8NTE8"/>
<dbReference type="RefSeq" id="WP_092086497.1">
    <property type="nucleotide sequence ID" value="NZ_FNEL01000055.1"/>
</dbReference>
<dbReference type="CDD" id="cd02000">
    <property type="entry name" value="TPP_E1_PDC_ADC_BCADC"/>
    <property type="match status" value="1"/>
</dbReference>
<gene>
    <name evidence="6" type="ORF">CJ205_06985</name>
</gene>
<keyword evidence="6" id="KW-0670">Pyruvate</keyword>
<keyword evidence="2 4" id="KW-0560">Oxidoreductase</keyword>
<dbReference type="EMBL" id="PNHE01000034">
    <property type="protein sequence ID" value="PMC57938.1"/>
    <property type="molecule type" value="Genomic_DNA"/>
</dbReference>
<dbReference type="InterPro" id="IPR029061">
    <property type="entry name" value="THDP-binding"/>
</dbReference>
<dbReference type="PANTHER" id="PTHR43380:SF1">
    <property type="entry name" value="2-OXOISOVALERATE DEHYDROGENASE SUBUNIT ALPHA, MITOCHONDRIAL"/>
    <property type="match status" value="1"/>
</dbReference>
<comment type="similarity">
    <text evidence="4">Belongs to the BCKDHA family.</text>
</comment>
<dbReference type="GO" id="GO:0003863">
    <property type="term" value="F:branched-chain 2-oxo acid dehydrogenase activity"/>
    <property type="evidence" value="ECO:0007669"/>
    <property type="project" value="UniProtKB-EC"/>
</dbReference>
<comment type="function">
    <text evidence="4">The branched-chain alpha-keto dehydrogenase complex catalyzes the overall conversion of alpha-keto acids to acyl-CoA and CO(2). It contains multiple copies of three enzymatic components: branched-chain alpha-keto acid decarboxylase (E1), lipoamide acyltransferase (E2) and lipoamide dehydrogenase (E3).</text>
</comment>
<evidence type="ECO:0000256" key="2">
    <source>
        <dbReference type="ARBA" id="ARBA00023002"/>
    </source>
</evidence>
<evidence type="ECO:0000259" key="5">
    <source>
        <dbReference type="Pfam" id="PF00676"/>
    </source>
</evidence>
<protein>
    <recommendedName>
        <fullName evidence="4">2-oxoisovalerate dehydrogenase subunit alpha</fullName>
        <ecNumber evidence="4">1.2.4.4</ecNumber>
    </recommendedName>
    <alternativeName>
        <fullName evidence="4">Branched-chain alpha-keto acid dehydrogenase E1 component alpha chain</fullName>
    </alternativeName>
</protein>
<comment type="caution">
    <text evidence="6">The sequence shown here is derived from an EMBL/GenBank/DDBJ whole genome shotgun (WGS) entry which is preliminary data.</text>
</comment>